<dbReference type="Proteomes" id="UP001432027">
    <property type="component" value="Unassembled WGS sequence"/>
</dbReference>
<feature type="non-terminal residue" evidence="1">
    <location>
        <position position="1"/>
    </location>
</feature>
<proteinExistence type="predicted"/>
<reference evidence="1" key="1">
    <citation type="submission" date="2023-10" db="EMBL/GenBank/DDBJ databases">
        <title>Genome assembly of Pristionchus species.</title>
        <authorList>
            <person name="Yoshida K."/>
            <person name="Sommer R.J."/>
        </authorList>
    </citation>
    <scope>NUCLEOTIDE SEQUENCE</scope>
    <source>
        <strain evidence="1">RS0144</strain>
    </source>
</reference>
<name>A0AAV5SEM0_9BILA</name>
<feature type="non-terminal residue" evidence="1">
    <location>
        <position position="111"/>
    </location>
</feature>
<comment type="caution">
    <text evidence="1">The sequence shown here is derived from an EMBL/GenBank/DDBJ whole genome shotgun (WGS) entry which is preliminary data.</text>
</comment>
<dbReference type="EMBL" id="BTSX01000001">
    <property type="protein sequence ID" value="GMS81796.1"/>
    <property type="molecule type" value="Genomic_DNA"/>
</dbReference>
<gene>
    <name evidence="1" type="ORF">PENTCL1PPCAC_3971</name>
</gene>
<keyword evidence="2" id="KW-1185">Reference proteome</keyword>
<protein>
    <recommendedName>
        <fullName evidence="3">C2H2-type domain-containing protein</fullName>
    </recommendedName>
</protein>
<evidence type="ECO:0000313" key="2">
    <source>
        <dbReference type="Proteomes" id="UP001432027"/>
    </source>
</evidence>
<evidence type="ECO:0008006" key="3">
    <source>
        <dbReference type="Google" id="ProtNLM"/>
    </source>
</evidence>
<accession>A0AAV5SEM0</accession>
<sequence>YLFRKLKWRFLRLLSVFCVRRIPRLHVAMPSISEEHKSTLHSNGIYLICSCGLEVHSHHVEFEHTVNCDGLQFTHHKLEETPKCVLCEAYPSSASGYAQHLMKHHKSTLNK</sequence>
<organism evidence="1 2">
    <name type="scientific">Pristionchus entomophagus</name>
    <dbReference type="NCBI Taxonomy" id="358040"/>
    <lineage>
        <taxon>Eukaryota</taxon>
        <taxon>Metazoa</taxon>
        <taxon>Ecdysozoa</taxon>
        <taxon>Nematoda</taxon>
        <taxon>Chromadorea</taxon>
        <taxon>Rhabditida</taxon>
        <taxon>Rhabditina</taxon>
        <taxon>Diplogasteromorpha</taxon>
        <taxon>Diplogasteroidea</taxon>
        <taxon>Neodiplogasteridae</taxon>
        <taxon>Pristionchus</taxon>
    </lineage>
</organism>
<evidence type="ECO:0000313" key="1">
    <source>
        <dbReference type="EMBL" id="GMS81796.1"/>
    </source>
</evidence>
<dbReference type="AlphaFoldDB" id="A0AAV5SEM0"/>